<dbReference type="Proteomes" id="UP000638188">
    <property type="component" value="Unassembled WGS sequence"/>
</dbReference>
<protein>
    <submittedName>
        <fullName evidence="2">Uncharacterized protein</fullName>
    </submittedName>
</protein>
<feature type="compositionally biased region" description="Basic residues" evidence="1">
    <location>
        <begin position="29"/>
        <end position="38"/>
    </location>
</feature>
<dbReference type="EMBL" id="BMFF01000001">
    <property type="protein sequence ID" value="GGC87089.1"/>
    <property type="molecule type" value="Genomic_DNA"/>
</dbReference>
<comment type="caution">
    <text evidence="2">The sequence shown here is derived from an EMBL/GenBank/DDBJ whole genome shotgun (WGS) entry which is preliminary data.</text>
</comment>
<proteinExistence type="predicted"/>
<feature type="region of interest" description="Disordered" evidence="1">
    <location>
        <begin position="28"/>
        <end position="52"/>
    </location>
</feature>
<accession>A0ABQ1NYE1</accession>
<evidence type="ECO:0000256" key="1">
    <source>
        <dbReference type="SAM" id="MobiDB-lite"/>
    </source>
</evidence>
<organism evidence="2 3">
    <name type="scientific">Halopseudomonas salina</name>
    <dbReference type="NCBI Taxonomy" id="1323744"/>
    <lineage>
        <taxon>Bacteria</taxon>
        <taxon>Pseudomonadati</taxon>
        <taxon>Pseudomonadota</taxon>
        <taxon>Gammaproteobacteria</taxon>
        <taxon>Pseudomonadales</taxon>
        <taxon>Pseudomonadaceae</taxon>
        <taxon>Halopseudomonas</taxon>
    </lineage>
</organism>
<gene>
    <name evidence="2" type="ORF">GCM10007418_03610</name>
</gene>
<keyword evidence="3" id="KW-1185">Reference proteome</keyword>
<evidence type="ECO:0000313" key="2">
    <source>
        <dbReference type="EMBL" id="GGC87089.1"/>
    </source>
</evidence>
<evidence type="ECO:0000313" key="3">
    <source>
        <dbReference type="Proteomes" id="UP000638188"/>
    </source>
</evidence>
<reference evidence="3" key="1">
    <citation type="journal article" date="2019" name="Int. J. Syst. Evol. Microbiol.">
        <title>The Global Catalogue of Microorganisms (GCM) 10K type strain sequencing project: providing services to taxonomists for standard genome sequencing and annotation.</title>
        <authorList>
            <consortium name="The Broad Institute Genomics Platform"/>
            <consortium name="The Broad Institute Genome Sequencing Center for Infectious Disease"/>
            <person name="Wu L."/>
            <person name="Ma J."/>
        </authorList>
    </citation>
    <scope>NUCLEOTIDE SEQUENCE [LARGE SCALE GENOMIC DNA]</scope>
    <source>
        <strain evidence="3">CGMCC 1.12482</strain>
    </source>
</reference>
<sequence>MTQSGKPRPIDQTGVTYIQVTCDICGQRRNTHKHRKQQRCSQIRQQMHRRAS</sequence>
<name>A0ABQ1NYE1_9GAMM</name>